<proteinExistence type="predicted"/>
<feature type="compositionally biased region" description="Basic and acidic residues" evidence="1">
    <location>
        <begin position="360"/>
        <end position="378"/>
    </location>
</feature>
<feature type="compositionally biased region" description="Low complexity" evidence="1">
    <location>
        <begin position="402"/>
        <end position="418"/>
    </location>
</feature>
<evidence type="ECO:0000313" key="2">
    <source>
        <dbReference type="EMBL" id="GMI52954.1"/>
    </source>
</evidence>
<feature type="compositionally biased region" description="Polar residues" evidence="1">
    <location>
        <begin position="275"/>
        <end position="288"/>
    </location>
</feature>
<sequence length="454" mass="46453">MALTQARGRAALSDVLNSTPTPAAHPASKAPSSKSKTPASSASLTWSNISKSVRSWMRSNPLNLGVPADGALDSIVCALERGDSHPAARDKCWAIICLELKGCSGSEALGATAQGVLEAVSRAMSPGPGSLSLSSAADENSAPAGPATSPSDPHADPREEAAPAPTPKSAAGIKGVFALKATNDAAPTINAAPSSLALELDAEAADAPPPHAPVPSLSLNNLEEEDACDELRVVMPPPSLSAREASQPPSASGLNSLSARGASKNPFAVPPLSKSAPSSPTGKQSKQMSMMERQALWMEKKAAKVAAKQKLAAEAEAASIVGKPNLGKSKNSLKSVLAKQDLMKKAAEKAREAAAAVALEQKKKKEEEAAKEKAEKAAKLAAKKLKKKMTKDKKDKEKAEAAAEQPAPTVPASPTTAMARRRLDSGEAPRSGGRSTGTASSRPGRASRCACACA</sequence>
<feature type="region of interest" description="Disordered" evidence="1">
    <location>
        <begin position="239"/>
        <end position="295"/>
    </location>
</feature>
<feature type="region of interest" description="Disordered" evidence="1">
    <location>
        <begin position="123"/>
        <end position="169"/>
    </location>
</feature>
<feature type="region of interest" description="Disordered" evidence="1">
    <location>
        <begin position="359"/>
        <end position="454"/>
    </location>
</feature>
<evidence type="ECO:0000313" key="3">
    <source>
        <dbReference type="Proteomes" id="UP001165060"/>
    </source>
</evidence>
<reference evidence="2 3" key="1">
    <citation type="journal article" date="2023" name="Commun. Biol.">
        <title>Genome analysis of Parmales, the sister group of diatoms, reveals the evolutionary specialization of diatoms from phago-mixotrophs to photoautotrophs.</title>
        <authorList>
            <person name="Ban H."/>
            <person name="Sato S."/>
            <person name="Yoshikawa S."/>
            <person name="Yamada K."/>
            <person name="Nakamura Y."/>
            <person name="Ichinomiya M."/>
            <person name="Sato N."/>
            <person name="Blanc-Mathieu R."/>
            <person name="Endo H."/>
            <person name="Kuwata A."/>
            <person name="Ogata H."/>
        </authorList>
    </citation>
    <scope>NUCLEOTIDE SEQUENCE [LARGE SCALE GENOMIC DNA]</scope>
</reference>
<feature type="compositionally biased region" description="Low complexity" evidence="1">
    <location>
        <begin position="18"/>
        <end position="43"/>
    </location>
</feature>
<keyword evidence="3" id="KW-1185">Reference proteome</keyword>
<protein>
    <submittedName>
        <fullName evidence="2">Uncharacterized protein</fullName>
    </submittedName>
</protein>
<evidence type="ECO:0000256" key="1">
    <source>
        <dbReference type="SAM" id="MobiDB-lite"/>
    </source>
</evidence>
<accession>A0ABQ6NC25</accession>
<feature type="compositionally biased region" description="Basic residues" evidence="1">
    <location>
        <begin position="381"/>
        <end position="391"/>
    </location>
</feature>
<feature type="compositionally biased region" description="Low complexity" evidence="1">
    <location>
        <begin position="125"/>
        <end position="137"/>
    </location>
</feature>
<dbReference type="Proteomes" id="UP001165060">
    <property type="component" value="Unassembled WGS sequence"/>
</dbReference>
<organism evidence="2 3">
    <name type="scientific">Tetraparma gracilis</name>
    <dbReference type="NCBI Taxonomy" id="2962635"/>
    <lineage>
        <taxon>Eukaryota</taxon>
        <taxon>Sar</taxon>
        <taxon>Stramenopiles</taxon>
        <taxon>Ochrophyta</taxon>
        <taxon>Bolidophyceae</taxon>
        <taxon>Parmales</taxon>
        <taxon>Triparmaceae</taxon>
        <taxon>Tetraparma</taxon>
    </lineage>
</organism>
<feature type="region of interest" description="Disordered" evidence="1">
    <location>
        <begin position="1"/>
        <end position="44"/>
    </location>
</feature>
<gene>
    <name evidence="2" type="ORF">TeGR_g5065</name>
</gene>
<comment type="caution">
    <text evidence="2">The sequence shown here is derived from an EMBL/GenBank/DDBJ whole genome shotgun (WGS) entry which is preliminary data.</text>
</comment>
<feature type="compositionally biased region" description="Low complexity" evidence="1">
    <location>
        <begin position="429"/>
        <end position="444"/>
    </location>
</feature>
<name>A0ABQ6NC25_9STRA</name>
<dbReference type="EMBL" id="BRYB01006240">
    <property type="protein sequence ID" value="GMI52954.1"/>
    <property type="molecule type" value="Genomic_DNA"/>
</dbReference>
<feature type="compositionally biased region" description="Polar residues" evidence="1">
    <location>
        <begin position="247"/>
        <end position="258"/>
    </location>
</feature>
<feature type="compositionally biased region" description="Basic and acidic residues" evidence="1">
    <location>
        <begin position="392"/>
        <end position="401"/>
    </location>
</feature>